<dbReference type="OrthoDB" id="9782128at2"/>
<dbReference type="InterPro" id="IPR001345">
    <property type="entry name" value="PG/BPGM_mutase_AS"/>
</dbReference>
<dbReference type="GO" id="GO:0016791">
    <property type="term" value="F:phosphatase activity"/>
    <property type="evidence" value="ECO:0007669"/>
    <property type="project" value="TreeGrafter"/>
</dbReference>
<dbReference type="InterPro" id="IPR050275">
    <property type="entry name" value="PGM_Phosphatase"/>
</dbReference>
<dbReference type="SUPFAM" id="SSF53254">
    <property type="entry name" value="Phosphoglycerate mutase-like"/>
    <property type="match status" value="1"/>
</dbReference>
<dbReference type="EMBL" id="VDFM01000016">
    <property type="protein sequence ID" value="MQS53388.1"/>
    <property type="molecule type" value="Genomic_DNA"/>
</dbReference>
<dbReference type="InterPro" id="IPR013078">
    <property type="entry name" value="His_Pase_superF_clade-1"/>
</dbReference>
<dbReference type="Gene3D" id="3.40.50.1240">
    <property type="entry name" value="Phosphoglycerate mutase-like"/>
    <property type="match status" value="1"/>
</dbReference>
<accession>A0A5P0ZK05</accession>
<gene>
    <name evidence="3" type="ORF">FHL02_10185</name>
</gene>
<dbReference type="PANTHER" id="PTHR48100">
    <property type="entry name" value="BROAD-SPECIFICITY PHOSPHATASE YOR283W-RELATED"/>
    <property type="match status" value="1"/>
</dbReference>
<feature type="binding site" evidence="2">
    <location>
        <begin position="8"/>
        <end position="15"/>
    </location>
    <ligand>
        <name>substrate</name>
    </ligand>
</feature>
<dbReference type="CDD" id="cd07067">
    <property type="entry name" value="HP_PGM_like"/>
    <property type="match status" value="1"/>
</dbReference>
<protein>
    <submittedName>
        <fullName evidence="3">Histidine phosphatase family protein</fullName>
    </submittedName>
</protein>
<feature type="binding site" evidence="2">
    <location>
        <begin position="83"/>
        <end position="86"/>
    </location>
    <ligand>
        <name>substrate</name>
    </ligand>
</feature>
<name>A0A5P0ZK05_9LACO</name>
<feature type="active site" description="Proton donor/acceptor" evidence="1">
    <location>
        <position position="83"/>
    </location>
</feature>
<dbReference type="GO" id="GO:0005829">
    <property type="term" value="C:cytosol"/>
    <property type="evidence" value="ECO:0007669"/>
    <property type="project" value="TreeGrafter"/>
</dbReference>
<dbReference type="RefSeq" id="WP_153383854.1">
    <property type="nucleotide sequence ID" value="NZ_VDFM01000016.1"/>
</dbReference>
<dbReference type="Proteomes" id="UP000380386">
    <property type="component" value="Unassembled WGS sequence"/>
</dbReference>
<organism evidence="3 4">
    <name type="scientific">Companilactobacillus mishanensis</name>
    <dbReference type="NCBI Taxonomy" id="2486008"/>
    <lineage>
        <taxon>Bacteria</taxon>
        <taxon>Bacillati</taxon>
        <taxon>Bacillota</taxon>
        <taxon>Bacilli</taxon>
        <taxon>Lactobacillales</taxon>
        <taxon>Lactobacillaceae</taxon>
        <taxon>Companilactobacillus</taxon>
    </lineage>
</organism>
<feature type="active site" description="Tele-phosphohistidine intermediate" evidence="1">
    <location>
        <position position="9"/>
    </location>
</feature>
<evidence type="ECO:0000256" key="2">
    <source>
        <dbReference type="PIRSR" id="PIRSR613078-2"/>
    </source>
</evidence>
<evidence type="ECO:0000313" key="4">
    <source>
        <dbReference type="Proteomes" id="UP000380386"/>
    </source>
</evidence>
<dbReference type="Pfam" id="PF00300">
    <property type="entry name" value="His_Phos_1"/>
    <property type="match status" value="1"/>
</dbReference>
<dbReference type="InterPro" id="IPR029033">
    <property type="entry name" value="His_PPase_superfam"/>
</dbReference>
<dbReference type="SMART" id="SM00855">
    <property type="entry name" value="PGAM"/>
    <property type="match status" value="1"/>
</dbReference>
<reference evidence="3 4" key="1">
    <citation type="journal article" date="2019" name="Syst. Appl. Microbiol.">
        <title>Polyphasic characterization of two novel Lactobacillus spp. isolated from blown salami packages: Description of Lactobacillus halodurans sp. nov. and Lactobacillus salsicarnum sp. nov.</title>
        <authorList>
            <person name="Schuster J.A."/>
            <person name="Klingl A."/>
            <person name="Vogel R.F."/>
            <person name="Ehrmann M.A."/>
        </authorList>
    </citation>
    <scope>NUCLEOTIDE SEQUENCE [LARGE SCALE GENOMIC DNA]</scope>
    <source>
        <strain evidence="3 4">TMW 1.2118</strain>
    </source>
</reference>
<proteinExistence type="predicted"/>
<dbReference type="PANTHER" id="PTHR48100:SF44">
    <property type="entry name" value="PHOSPHATASE C1620.13-RELATED"/>
    <property type="match status" value="1"/>
</dbReference>
<feature type="binding site" evidence="2">
    <location>
        <position position="59"/>
    </location>
    <ligand>
        <name>substrate</name>
    </ligand>
</feature>
<evidence type="ECO:0000313" key="3">
    <source>
        <dbReference type="EMBL" id="MQS53388.1"/>
    </source>
</evidence>
<dbReference type="AlphaFoldDB" id="A0A5P0ZK05"/>
<sequence>MVELYVVRHGETDTNSEGRINGMSTNKPLNETGKKQVEELAKEMNVDQFDEIYTSPLSRAVQTARILDKGMHPIIIEEPRLYETDYGTWDGMSEAKITKEHPEAMDENGFLYPNFVNYAENAEDYDSVYKRVEDFVAEMQTKGDAKILAVCHGFISRAIFKVVTGIPDISTVVQPDNAGVSKYRLTKEHRYVLYYARTKDIM</sequence>
<comment type="caution">
    <text evidence="3">The sequence shown here is derived from an EMBL/GenBank/DDBJ whole genome shotgun (WGS) entry which is preliminary data.</text>
</comment>
<evidence type="ECO:0000256" key="1">
    <source>
        <dbReference type="PIRSR" id="PIRSR613078-1"/>
    </source>
</evidence>
<dbReference type="PROSITE" id="PS00175">
    <property type="entry name" value="PG_MUTASE"/>
    <property type="match status" value="1"/>
</dbReference>